<dbReference type="InterPro" id="IPR013384">
    <property type="entry name" value="Flagell_FlgL"/>
</dbReference>
<dbReference type="PANTHER" id="PTHR42792:SF1">
    <property type="entry name" value="FLAGELLAR HOOK-ASSOCIATED PROTEIN 3"/>
    <property type="match status" value="1"/>
</dbReference>
<dbReference type="GO" id="GO:0005198">
    <property type="term" value="F:structural molecule activity"/>
    <property type="evidence" value="ECO:0007669"/>
    <property type="project" value="InterPro"/>
</dbReference>
<gene>
    <name evidence="7" type="primary">flgL</name>
    <name evidence="7" type="ORF">D3H35_14950</name>
</gene>
<evidence type="ECO:0000313" key="7">
    <source>
        <dbReference type="EMBL" id="RIE02059.1"/>
    </source>
</evidence>
<comment type="subcellular location">
    <subcellularLocation>
        <location evidence="1">Bacterial flagellum</location>
    </subcellularLocation>
</comment>
<evidence type="ECO:0000256" key="4">
    <source>
        <dbReference type="SAM" id="Coils"/>
    </source>
</evidence>
<dbReference type="SUPFAM" id="SSF64518">
    <property type="entry name" value="Phase 1 flagellin"/>
    <property type="match status" value="1"/>
</dbReference>
<feature type="domain" description="Flagellin N-terminal" evidence="5">
    <location>
        <begin position="10"/>
        <end position="142"/>
    </location>
</feature>
<dbReference type="Proteomes" id="UP000266340">
    <property type="component" value="Unassembled WGS sequence"/>
</dbReference>
<keyword evidence="4" id="KW-0175">Coiled coil</keyword>
<evidence type="ECO:0000259" key="5">
    <source>
        <dbReference type="Pfam" id="PF00669"/>
    </source>
</evidence>
<dbReference type="NCBIfam" id="TIGR02550">
    <property type="entry name" value="flagell_flgL"/>
    <property type="match status" value="1"/>
</dbReference>
<proteinExistence type="inferred from homology"/>
<dbReference type="EMBL" id="QXJM01000039">
    <property type="protein sequence ID" value="RIE02059.1"/>
    <property type="molecule type" value="Genomic_DNA"/>
</dbReference>
<name>A0A398CLI0_9BACL</name>
<reference evidence="7 8" key="1">
    <citation type="submission" date="2018-09" db="EMBL/GenBank/DDBJ databases">
        <title>Cohnella cavernae sp. nov., isolated from a karst cave.</title>
        <authorList>
            <person name="Zhu H."/>
        </authorList>
    </citation>
    <scope>NUCLEOTIDE SEQUENCE [LARGE SCALE GENOMIC DNA]</scope>
    <source>
        <strain evidence="7 8">K2E09-144</strain>
    </source>
</reference>
<dbReference type="PRINTS" id="PR00207">
    <property type="entry name" value="FLAGELLIN"/>
</dbReference>
<dbReference type="Pfam" id="PF00669">
    <property type="entry name" value="Flagellin_N"/>
    <property type="match status" value="1"/>
</dbReference>
<evidence type="ECO:0000256" key="3">
    <source>
        <dbReference type="ARBA" id="ARBA00023143"/>
    </source>
</evidence>
<evidence type="ECO:0000259" key="6">
    <source>
        <dbReference type="Pfam" id="PF00700"/>
    </source>
</evidence>
<organism evidence="7 8">
    <name type="scientific">Cohnella faecalis</name>
    <dbReference type="NCBI Taxonomy" id="2315694"/>
    <lineage>
        <taxon>Bacteria</taxon>
        <taxon>Bacillati</taxon>
        <taxon>Bacillota</taxon>
        <taxon>Bacilli</taxon>
        <taxon>Bacillales</taxon>
        <taxon>Paenibacillaceae</taxon>
        <taxon>Cohnella</taxon>
    </lineage>
</organism>
<comment type="caution">
    <text evidence="7">The sequence shown here is derived from an EMBL/GenBank/DDBJ whole genome shotgun (WGS) entry which is preliminary data.</text>
</comment>
<evidence type="ECO:0000313" key="8">
    <source>
        <dbReference type="Proteomes" id="UP000266340"/>
    </source>
</evidence>
<dbReference type="InterPro" id="IPR046358">
    <property type="entry name" value="Flagellin_C"/>
</dbReference>
<keyword evidence="7" id="KW-0966">Cell projection</keyword>
<dbReference type="GO" id="GO:0071973">
    <property type="term" value="P:bacterial-type flagellum-dependent cell motility"/>
    <property type="evidence" value="ECO:0007669"/>
    <property type="project" value="InterPro"/>
</dbReference>
<dbReference type="RefSeq" id="WP_119150099.1">
    <property type="nucleotide sequence ID" value="NZ_JBHSOV010000009.1"/>
</dbReference>
<sequence length="312" mass="34207">MMGRVTQGTITSQLLRNINKNLSQSAGLQEKLSTGRNINRPSDDPVGITYALRYRSDLSINERFQSNVDSATSWLSFNDTMLSQVTDVLQRVKDLAVQGSNDTNPDVALNNIADEITQLKEQLVDIANSQFKGKYVFNGQFTDKLPYDPSGTAENVLTDTGKIDYIVNTGVQLTVNLSGNAVFGFPPASSGVAVAPPNSNEDDNVFHVLDQMITSLRSANTTGVSAQLGPLESRLNKVLTQRAEVGARINRVELMEARLKDLNLNLETLQSKTEDADLEDLIIRSKVNENVYQASLSVGSKIIQPTLVDFLR</sequence>
<dbReference type="InterPro" id="IPR001492">
    <property type="entry name" value="Flagellin"/>
</dbReference>
<keyword evidence="8" id="KW-1185">Reference proteome</keyword>
<dbReference type="InterPro" id="IPR001029">
    <property type="entry name" value="Flagellin_N"/>
</dbReference>
<keyword evidence="3" id="KW-0975">Bacterial flagellum</keyword>
<dbReference type="PANTHER" id="PTHR42792">
    <property type="entry name" value="FLAGELLIN"/>
    <property type="match status" value="1"/>
</dbReference>
<dbReference type="Gene3D" id="1.20.1330.10">
    <property type="entry name" value="f41 fragment of flagellin, N-terminal domain"/>
    <property type="match status" value="1"/>
</dbReference>
<evidence type="ECO:0000256" key="2">
    <source>
        <dbReference type="ARBA" id="ARBA00005709"/>
    </source>
</evidence>
<keyword evidence="7" id="KW-0969">Cilium</keyword>
<keyword evidence="7" id="KW-0282">Flagellum</keyword>
<dbReference type="AlphaFoldDB" id="A0A398CLI0"/>
<feature type="domain" description="Flagellin C-terminal" evidence="6">
    <location>
        <begin position="231"/>
        <end position="310"/>
    </location>
</feature>
<protein>
    <submittedName>
        <fullName evidence="7">Flagellar hook-associated protein FlgL</fullName>
    </submittedName>
</protein>
<accession>A0A398CLI0</accession>
<dbReference type="GO" id="GO:0009424">
    <property type="term" value="C:bacterial-type flagellum hook"/>
    <property type="evidence" value="ECO:0007669"/>
    <property type="project" value="InterPro"/>
</dbReference>
<comment type="similarity">
    <text evidence="2">Belongs to the bacterial flagellin family.</text>
</comment>
<dbReference type="OrthoDB" id="9758307at2"/>
<evidence type="ECO:0000256" key="1">
    <source>
        <dbReference type="ARBA" id="ARBA00004365"/>
    </source>
</evidence>
<feature type="coiled-coil region" evidence="4">
    <location>
        <begin position="252"/>
        <end position="279"/>
    </location>
</feature>
<dbReference type="Pfam" id="PF00700">
    <property type="entry name" value="Flagellin_C"/>
    <property type="match status" value="1"/>
</dbReference>